<protein>
    <submittedName>
        <fullName evidence="2">Uncharacterized protein</fullName>
    </submittedName>
</protein>
<dbReference type="EMBL" id="CAJMWT010002126">
    <property type="protein sequence ID" value="CAE6433458.1"/>
    <property type="molecule type" value="Genomic_DNA"/>
</dbReference>
<proteinExistence type="predicted"/>
<accession>A0A8H2XRB1</accession>
<feature type="compositionally biased region" description="Polar residues" evidence="1">
    <location>
        <begin position="309"/>
        <end position="318"/>
    </location>
</feature>
<evidence type="ECO:0000256" key="1">
    <source>
        <dbReference type="SAM" id="MobiDB-lite"/>
    </source>
</evidence>
<name>A0A8H2XRB1_9AGAM</name>
<gene>
    <name evidence="2" type="ORF">RDB_LOCUS66878</name>
</gene>
<feature type="compositionally biased region" description="Basic and acidic residues" evidence="1">
    <location>
        <begin position="150"/>
        <end position="168"/>
    </location>
</feature>
<evidence type="ECO:0000313" key="2">
    <source>
        <dbReference type="EMBL" id="CAE6433458.1"/>
    </source>
</evidence>
<dbReference type="Proteomes" id="UP000663843">
    <property type="component" value="Unassembled WGS sequence"/>
</dbReference>
<organism evidence="2 3">
    <name type="scientific">Rhizoctonia solani</name>
    <dbReference type="NCBI Taxonomy" id="456999"/>
    <lineage>
        <taxon>Eukaryota</taxon>
        <taxon>Fungi</taxon>
        <taxon>Dikarya</taxon>
        <taxon>Basidiomycota</taxon>
        <taxon>Agaricomycotina</taxon>
        <taxon>Agaricomycetes</taxon>
        <taxon>Cantharellales</taxon>
        <taxon>Ceratobasidiaceae</taxon>
        <taxon>Rhizoctonia</taxon>
    </lineage>
</organism>
<reference evidence="2" key="1">
    <citation type="submission" date="2021-01" db="EMBL/GenBank/DDBJ databases">
        <authorList>
            <person name="Kaushik A."/>
        </authorList>
    </citation>
    <scope>NUCLEOTIDE SEQUENCE</scope>
    <source>
        <strain evidence="2">AG2-2IIIB</strain>
    </source>
</reference>
<feature type="compositionally biased region" description="Polar residues" evidence="1">
    <location>
        <begin position="190"/>
        <end position="199"/>
    </location>
</feature>
<feature type="region of interest" description="Disordered" evidence="1">
    <location>
        <begin position="307"/>
        <end position="326"/>
    </location>
</feature>
<comment type="caution">
    <text evidence="2">The sequence shown here is derived from an EMBL/GenBank/DDBJ whole genome shotgun (WGS) entry which is preliminary data.</text>
</comment>
<feature type="region of interest" description="Disordered" evidence="1">
    <location>
        <begin position="116"/>
        <end position="199"/>
    </location>
</feature>
<feature type="compositionally biased region" description="Polar residues" evidence="1">
    <location>
        <begin position="128"/>
        <end position="149"/>
    </location>
</feature>
<evidence type="ECO:0000313" key="3">
    <source>
        <dbReference type="Proteomes" id="UP000663843"/>
    </source>
</evidence>
<dbReference type="AlphaFoldDB" id="A0A8H2XRB1"/>
<feature type="region of interest" description="Disordered" evidence="1">
    <location>
        <begin position="31"/>
        <end position="59"/>
    </location>
</feature>
<sequence length="326" mass="36081">MADSNPGLQCTNPKLATSGISPLQKIYGPDIRHSSIPQGNLKHVDTTCPEEPGGKGRDKSEVATNLLNNSPSSLIRRSYATAVKKGHQIKSSASLKSVGLFVATTALAKTEDAPWTLAGGKKGKKQRQPSVNNSFIKHNERYQSFTKTNEQNKRDRTTGDRLRQEFFNKRPHRKKDCTSFSSNTPPSTPDRSTSGTGEPEINNSFFKVLLRTGSDDLETWWRILRFAEALKAVGFSRRNGNGSHITFYAPPEFKEAQGGSKLSCLTLHIPHGANVEDIEIRDKADSIREKYPIMVNTMYKMWKEGGKETSMQPVTGTARTGGVKRV</sequence>